<evidence type="ECO:0000313" key="5">
    <source>
        <dbReference type="Proteomes" id="UP000320390"/>
    </source>
</evidence>
<evidence type="ECO:0000313" key="4">
    <source>
        <dbReference type="EMBL" id="QDV06477.1"/>
    </source>
</evidence>
<feature type="transmembrane region" description="Helical" evidence="3">
    <location>
        <begin position="154"/>
        <end position="187"/>
    </location>
</feature>
<dbReference type="PANTHER" id="PTHR37422:SF13">
    <property type="entry name" value="LIPOPOLYSACCHARIDE BIOSYNTHESIS PROTEIN PA4999-RELATED"/>
    <property type="match status" value="1"/>
</dbReference>
<keyword evidence="3" id="KW-1133">Transmembrane helix</keyword>
<evidence type="ECO:0000256" key="3">
    <source>
        <dbReference type="SAM" id="Phobius"/>
    </source>
</evidence>
<dbReference type="InterPro" id="IPR051533">
    <property type="entry name" value="WaaL-like"/>
</dbReference>
<dbReference type="PANTHER" id="PTHR37422">
    <property type="entry name" value="TEICHURONIC ACID BIOSYNTHESIS PROTEIN TUAE"/>
    <property type="match status" value="1"/>
</dbReference>
<proteinExistence type="predicted"/>
<reference evidence="4 5" key="1">
    <citation type="submission" date="2019-02" db="EMBL/GenBank/DDBJ databases">
        <title>Deep-cultivation of Planctomycetes and their phenomic and genomic characterization uncovers novel biology.</title>
        <authorList>
            <person name="Wiegand S."/>
            <person name="Jogler M."/>
            <person name="Boedeker C."/>
            <person name="Pinto D."/>
            <person name="Vollmers J."/>
            <person name="Rivas-Marin E."/>
            <person name="Kohn T."/>
            <person name="Peeters S.H."/>
            <person name="Heuer A."/>
            <person name="Rast P."/>
            <person name="Oberbeckmann S."/>
            <person name="Bunk B."/>
            <person name="Jeske O."/>
            <person name="Meyerdierks A."/>
            <person name="Storesund J.E."/>
            <person name="Kallscheuer N."/>
            <person name="Luecker S."/>
            <person name="Lage O.M."/>
            <person name="Pohl T."/>
            <person name="Merkel B.J."/>
            <person name="Hornburger P."/>
            <person name="Mueller R.-W."/>
            <person name="Bruemmer F."/>
            <person name="Labrenz M."/>
            <person name="Spormann A.M."/>
            <person name="Op den Camp H."/>
            <person name="Overmann J."/>
            <person name="Amann R."/>
            <person name="Jetten M.S.M."/>
            <person name="Mascher T."/>
            <person name="Medema M.H."/>
            <person name="Devos D.P."/>
            <person name="Kaster A.-K."/>
            <person name="Ovreas L."/>
            <person name="Rohde M."/>
            <person name="Galperin M.Y."/>
            <person name="Jogler C."/>
        </authorList>
    </citation>
    <scope>NUCLEOTIDE SEQUENCE [LARGE SCALE GENOMIC DNA]</scope>
    <source>
        <strain evidence="4 5">Poly30</strain>
    </source>
</reference>
<dbReference type="Gene3D" id="1.25.40.10">
    <property type="entry name" value="Tetratricopeptide repeat domain"/>
    <property type="match status" value="1"/>
</dbReference>
<evidence type="ECO:0000256" key="2">
    <source>
        <dbReference type="SAM" id="MobiDB-lite"/>
    </source>
</evidence>
<dbReference type="OrthoDB" id="274640at2"/>
<keyword evidence="4" id="KW-0436">Ligase</keyword>
<feature type="transmembrane region" description="Helical" evidence="3">
    <location>
        <begin position="119"/>
        <end position="142"/>
    </location>
</feature>
<feature type="repeat" description="TPR" evidence="1">
    <location>
        <begin position="540"/>
        <end position="573"/>
    </location>
</feature>
<feature type="region of interest" description="Disordered" evidence="2">
    <location>
        <begin position="637"/>
        <end position="656"/>
    </location>
</feature>
<evidence type="ECO:0000256" key="1">
    <source>
        <dbReference type="PROSITE-ProRule" id="PRU00339"/>
    </source>
</evidence>
<dbReference type="AlphaFoldDB" id="A0A518EQW1"/>
<feature type="transmembrane region" description="Helical" evidence="3">
    <location>
        <begin position="40"/>
        <end position="59"/>
    </location>
</feature>
<name>A0A518EQW1_9BACT</name>
<feature type="transmembrane region" description="Helical" evidence="3">
    <location>
        <begin position="66"/>
        <end position="87"/>
    </location>
</feature>
<dbReference type="RefSeq" id="WP_145196693.1">
    <property type="nucleotide sequence ID" value="NZ_CP036434.1"/>
</dbReference>
<keyword evidence="3" id="KW-0472">Membrane</keyword>
<dbReference type="SUPFAM" id="SSF48452">
    <property type="entry name" value="TPR-like"/>
    <property type="match status" value="1"/>
</dbReference>
<organism evidence="4 5">
    <name type="scientific">Saltatorellus ferox</name>
    <dbReference type="NCBI Taxonomy" id="2528018"/>
    <lineage>
        <taxon>Bacteria</taxon>
        <taxon>Pseudomonadati</taxon>
        <taxon>Planctomycetota</taxon>
        <taxon>Planctomycetia</taxon>
        <taxon>Planctomycetia incertae sedis</taxon>
        <taxon>Saltatorellus</taxon>
    </lineage>
</organism>
<keyword evidence="5" id="KW-1185">Reference proteome</keyword>
<keyword evidence="3" id="KW-0812">Transmembrane</keyword>
<dbReference type="Proteomes" id="UP000320390">
    <property type="component" value="Chromosome"/>
</dbReference>
<sequence>MDSRNTSLDTLQGWLVLAPLAVLCAPPGFSPFDGAPDTTAIGTGIAALGVIPALLLALLRGRGDRALPMAPLWIVLISAAVMLPKAVDTFGAWKSLTGVAAAAGFVVSGASLGASGRRVLQLGLGVLALVLLLSAPLGAAWTGALGNTGDLSEAALPCAILGAGAFLTAEGILAFAGFAAILLYGLYAGFVPVYAGLAGLTAAVIVAAFGAVAGRHGGEIGRKGAAKRLRILLVALLLSLLPIAYHAYAPPGEQETATETAPETAITATASDSTTGGIAFRRLTWARVPAMIADHLEFGVGPGQFQAAFPPYRDPAEIELSSFRRREPTPNEVEHAHNDWLTAIAEHGPVGGGAFVLFLLIILWRGCRATWGEDRSQRDFGFAAIAILVNAAFNSPLFYGPAAPAIAFAIFGVVGAPPARSASKEAEEKGATDKLGRAVRHGVPALTLLVLALFASHGIALVEYGRALAETPEARVVLPDGREQLDGQRLALILERAGRAAPDSPVVLEKQAQLLSRQGAPLSVQKGVIDHWQRVRPLGFPSNYAAGVLQAKEGDFESASSSFERARSVDPGNPLVLRSLLRVACDLRSPERVEAALADLESAELLEIDALRLDAAERMLSGRLDVAAPLVRRLTTEAPGGPADGQLRPSSLQGGPVDVLDANSTYPARKLAKEAGDELLADAFNVAFQMVMALDHLEAGLPAQAAISAHQALQSARGRDLDLGPILLRKAAAKAAAAVADGSPDPRLLQEAKDILAEQPIRPVDRAHLSEIEKRILRSAGLFQARSEIEAPLSEAERAPGNRGK</sequence>
<dbReference type="PROSITE" id="PS50005">
    <property type="entry name" value="TPR"/>
    <property type="match status" value="1"/>
</dbReference>
<feature type="transmembrane region" description="Helical" evidence="3">
    <location>
        <begin position="350"/>
        <end position="367"/>
    </location>
</feature>
<gene>
    <name evidence="4" type="ORF">Poly30_19870</name>
</gene>
<feature type="transmembrane region" description="Helical" evidence="3">
    <location>
        <begin position="379"/>
        <end position="399"/>
    </location>
</feature>
<dbReference type="InterPro" id="IPR019734">
    <property type="entry name" value="TPR_rpt"/>
</dbReference>
<dbReference type="InterPro" id="IPR011990">
    <property type="entry name" value="TPR-like_helical_dom_sf"/>
</dbReference>
<feature type="transmembrane region" description="Helical" evidence="3">
    <location>
        <begin position="193"/>
        <end position="217"/>
    </location>
</feature>
<protein>
    <submittedName>
        <fullName evidence="4">O-Antigen ligase</fullName>
    </submittedName>
</protein>
<dbReference type="GO" id="GO:0016874">
    <property type="term" value="F:ligase activity"/>
    <property type="evidence" value="ECO:0007669"/>
    <property type="project" value="UniProtKB-KW"/>
</dbReference>
<keyword evidence="1" id="KW-0802">TPR repeat</keyword>
<accession>A0A518EQW1</accession>
<dbReference type="EMBL" id="CP036434">
    <property type="protein sequence ID" value="QDV06477.1"/>
    <property type="molecule type" value="Genomic_DNA"/>
</dbReference>